<organism evidence="1 2">
    <name type="scientific">Cryobacterium roopkundense</name>
    <dbReference type="NCBI Taxonomy" id="1001240"/>
    <lineage>
        <taxon>Bacteria</taxon>
        <taxon>Bacillati</taxon>
        <taxon>Actinomycetota</taxon>
        <taxon>Actinomycetes</taxon>
        <taxon>Micrococcales</taxon>
        <taxon>Microbacteriaceae</taxon>
        <taxon>Cryobacterium</taxon>
    </lineage>
</organism>
<sequence length="54" mass="5799">MTSQQNNPDVAVLGSRLTVIDEQPLEQRAAAFVQLHDELQARLEGADLPAGDVA</sequence>
<name>A0A7W9E3I2_9MICO</name>
<accession>A0A7W9E3I2</accession>
<dbReference type="AlphaFoldDB" id="A0A7W9E3I2"/>
<dbReference type="Proteomes" id="UP000561726">
    <property type="component" value="Unassembled WGS sequence"/>
</dbReference>
<gene>
    <name evidence="1" type="ORF">BJ997_000952</name>
</gene>
<reference evidence="1 2" key="1">
    <citation type="submission" date="2020-08" db="EMBL/GenBank/DDBJ databases">
        <title>Sequencing the genomes of 1000 actinobacteria strains.</title>
        <authorList>
            <person name="Klenk H.-P."/>
        </authorList>
    </citation>
    <scope>NUCLEOTIDE SEQUENCE [LARGE SCALE GENOMIC DNA]</scope>
    <source>
        <strain evidence="1 2">DSM 21065</strain>
    </source>
</reference>
<protein>
    <submittedName>
        <fullName evidence="1">Uncharacterized protein</fullName>
    </submittedName>
</protein>
<evidence type="ECO:0000313" key="2">
    <source>
        <dbReference type="Proteomes" id="UP000561726"/>
    </source>
</evidence>
<proteinExistence type="predicted"/>
<dbReference type="RefSeq" id="WP_169743185.1">
    <property type="nucleotide sequence ID" value="NZ_JACHBQ010000001.1"/>
</dbReference>
<comment type="caution">
    <text evidence="1">The sequence shown here is derived from an EMBL/GenBank/DDBJ whole genome shotgun (WGS) entry which is preliminary data.</text>
</comment>
<dbReference type="EMBL" id="JACHBQ010000001">
    <property type="protein sequence ID" value="MBB5640404.1"/>
    <property type="molecule type" value="Genomic_DNA"/>
</dbReference>
<evidence type="ECO:0000313" key="1">
    <source>
        <dbReference type="EMBL" id="MBB5640404.1"/>
    </source>
</evidence>